<evidence type="ECO:0000256" key="1">
    <source>
        <dbReference type="SAM" id="MobiDB-lite"/>
    </source>
</evidence>
<proteinExistence type="predicted"/>
<evidence type="ECO:0000313" key="3">
    <source>
        <dbReference type="EMBL" id="MET3732663.1"/>
    </source>
</evidence>
<organism evidence="3 4">
    <name type="scientific">Moheibacter stercoris</name>
    <dbReference type="NCBI Taxonomy" id="1628251"/>
    <lineage>
        <taxon>Bacteria</taxon>
        <taxon>Pseudomonadati</taxon>
        <taxon>Bacteroidota</taxon>
        <taxon>Flavobacteriia</taxon>
        <taxon>Flavobacteriales</taxon>
        <taxon>Weeksellaceae</taxon>
        <taxon>Moheibacter</taxon>
    </lineage>
</organism>
<feature type="compositionally biased region" description="Polar residues" evidence="1">
    <location>
        <begin position="33"/>
        <end position="45"/>
    </location>
</feature>
<dbReference type="Pfam" id="PF12867">
    <property type="entry name" value="DinB_2"/>
    <property type="match status" value="1"/>
</dbReference>
<gene>
    <name evidence="3" type="ORF">ABID46_002253</name>
</gene>
<dbReference type="PROSITE" id="PS51257">
    <property type="entry name" value="PROKAR_LIPOPROTEIN"/>
    <property type="match status" value="1"/>
</dbReference>
<evidence type="ECO:0000313" key="4">
    <source>
        <dbReference type="Proteomes" id="UP001549146"/>
    </source>
</evidence>
<dbReference type="InterPro" id="IPR034660">
    <property type="entry name" value="DinB/YfiT-like"/>
</dbReference>
<dbReference type="SUPFAM" id="SSF109854">
    <property type="entry name" value="DinB/YfiT-like putative metalloenzymes"/>
    <property type="match status" value="1"/>
</dbReference>
<comment type="caution">
    <text evidence="3">The sequence shown here is derived from an EMBL/GenBank/DDBJ whole genome shotgun (WGS) entry which is preliminary data.</text>
</comment>
<feature type="domain" description="DinB-like" evidence="2">
    <location>
        <begin position="67"/>
        <end position="222"/>
    </location>
</feature>
<feature type="region of interest" description="Disordered" evidence="1">
    <location>
        <begin position="20"/>
        <end position="57"/>
    </location>
</feature>
<dbReference type="InterPro" id="IPR024775">
    <property type="entry name" value="DinB-like"/>
</dbReference>
<dbReference type="Gene3D" id="1.20.120.450">
    <property type="entry name" value="dinb family like domain"/>
    <property type="match status" value="1"/>
</dbReference>
<keyword evidence="4" id="KW-1185">Reference proteome</keyword>
<dbReference type="EMBL" id="JBEPMO010000016">
    <property type="protein sequence ID" value="MET3732663.1"/>
    <property type="molecule type" value="Genomic_DNA"/>
</dbReference>
<protein>
    <recommendedName>
        <fullName evidence="2">DinB-like domain-containing protein</fullName>
    </recommendedName>
</protein>
<accession>A0ABV2LYQ6</accession>
<dbReference type="Proteomes" id="UP001549146">
    <property type="component" value="Unassembled WGS sequence"/>
</dbReference>
<dbReference type="RefSeq" id="WP_354510096.1">
    <property type="nucleotide sequence ID" value="NZ_JBEPMO010000016.1"/>
</dbReference>
<name>A0ABV2LYQ6_9FLAO</name>
<evidence type="ECO:0000259" key="2">
    <source>
        <dbReference type="Pfam" id="PF12867"/>
    </source>
</evidence>
<sequence>MKNTLMALGILTILSCQTTQSTNSQNSNDRNVENSAVRTSTTPRSASKDAPTGIPDAHNKEFVQNYFNETYRNLANAVQGLSEEQLNFKTAPDRWSILECVEHIAVTQPELFGYVSETMKQTPNSEKRSEIKSSDNDILTMMVNRSFKAQAPAEMQPTGKFKDVQTALAALEKNQQNILGELKNYSMEDLRNHVVAAPIGSIDAYQFMLFIPGHTARHTLQIQEVENHPNFPKAK</sequence>
<reference evidence="3 4" key="1">
    <citation type="submission" date="2024-06" db="EMBL/GenBank/DDBJ databases">
        <title>Genomic Encyclopedia of Type Strains, Phase IV (KMG-IV): sequencing the most valuable type-strain genomes for metagenomic binning, comparative biology and taxonomic classification.</title>
        <authorList>
            <person name="Goeker M."/>
        </authorList>
    </citation>
    <scope>NUCLEOTIDE SEQUENCE [LARGE SCALE GENOMIC DNA]</scope>
    <source>
        <strain evidence="3 4">DSM 29388</strain>
    </source>
</reference>